<dbReference type="PIRSF" id="PIRSF028177">
    <property type="entry name" value="Polyketide_synth_Omtfrase_TcmP"/>
    <property type="match status" value="1"/>
</dbReference>
<comment type="caution">
    <text evidence="4">The sequence shown here is derived from an EMBL/GenBank/DDBJ whole genome shotgun (WGS) entry which is preliminary data.</text>
</comment>
<dbReference type="GO" id="GO:0032259">
    <property type="term" value="P:methylation"/>
    <property type="evidence" value="ECO:0007669"/>
    <property type="project" value="UniProtKB-KW"/>
</dbReference>
<dbReference type="InterPro" id="IPR007213">
    <property type="entry name" value="Ppm1/Ppm2/Tcmp"/>
</dbReference>
<reference evidence="4 5" key="1">
    <citation type="submission" date="2021-01" db="EMBL/GenBank/DDBJ databases">
        <title>WGS of actinomycetes isolated from Thailand.</title>
        <authorList>
            <person name="Thawai C."/>
        </authorList>
    </citation>
    <scope>NUCLEOTIDE SEQUENCE [LARGE SCALE GENOMIC DNA]</scope>
    <source>
        <strain evidence="4 5">CH9-7</strain>
    </source>
</reference>
<dbReference type="SUPFAM" id="SSF53335">
    <property type="entry name" value="S-adenosyl-L-methionine-dependent methyltransferases"/>
    <property type="match status" value="1"/>
</dbReference>
<dbReference type="RefSeq" id="WP_201808120.1">
    <property type="nucleotide sequence ID" value="NZ_JAERRI010000014.1"/>
</dbReference>
<dbReference type="PANTHER" id="PTHR43619">
    <property type="entry name" value="S-ADENOSYL-L-METHIONINE-DEPENDENT METHYLTRANSFERASE YKTD-RELATED"/>
    <property type="match status" value="1"/>
</dbReference>
<dbReference type="InterPro" id="IPR016874">
    <property type="entry name" value="TcmP-like"/>
</dbReference>
<feature type="region of interest" description="Disordered" evidence="3">
    <location>
        <begin position="1"/>
        <end position="32"/>
    </location>
</feature>
<dbReference type="GO" id="GO:0008168">
    <property type="term" value="F:methyltransferase activity"/>
    <property type="evidence" value="ECO:0007669"/>
    <property type="project" value="UniProtKB-KW"/>
</dbReference>
<protein>
    <submittedName>
        <fullName evidence="4">Class I SAM-dependent methyltransferase</fullName>
    </submittedName>
</protein>
<dbReference type="InterPro" id="IPR029063">
    <property type="entry name" value="SAM-dependent_MTases_sf"/>
</dbReference>
<dbReference type="EMBL" id="JAERRI010000014">
    <property type="protein sequence ID" value="MBL1092729.1"/>
    <property type="molecule type" value="Genomic_DNA"/>
</dbReference>
<dbReference type="Gene3D" id="3.40.50.150">
    <property type="entry name" value="Vaccinia Virus protein VP39"/>
    <property type="match status" value="1"/>
</dbReference>
<gene>
    <name evidence="4" type="ORF">JK360_25715</name>
</gene>
<proteinExistence type="predicted"/>
<sequence length="299" mass="32440">MTSSRPGDGPAGNGPRGSDPRSGGPGAGGPGIKVRLTGEKETLLPTLYARAVDCLSPDPILGDSMALDTVRRIDYDFRAMRLSTGDAVTVALRARQLDRWTAEFLDRHDDAVVVHLGCGLDTRVHRLDPGPGVRWFDVDYPEVIALRRQLYPEPAADYTAVPSSVTDPAWVAQVPADRPTMIVAEGLLMYLTEADATALLRRLIVHAPHGAAAFDAFSGFAIRTQRLSRVLRKAGARVRWGTDRAGIAALSPRLRIVEDVSALELPGIEQLPPASRLAARAAAKVPAVRDTWRLYHCRF</sequence>
<dbReference type="Pfam" id="PF04072">
    <property type="entry name" value="LCM"/>
    <property type="match status" value="1"/>
</dbReference>
<evidence type="ECO:0000256" key="2">
    <source>
        <dbReference type="ARBA" id="ARBA00022679"/>
    </source>
</evidence>
<dbReference type="PANTHER" id="PTHR43619:SF2">
    <property type="entry name" value="S-ADENOSYL-L-METHIONINE-DEPENDENT METHYLTRANSFERASES SUPERFAMILY PROTEIN"/>
    <property type="match status" value="1"/>
</dbReference>
<keyword evidence="1 4" id="KW-0489">Methyltransferase</keyword>
<accession>A0ABS1MYB1</accession>
<keyword evidence="5" id="KW-1185">Reference proteome</keyword>
<name>A0ABS1MYB1_9ACTN</name>
<keyword evidence="2" id="KW-0808">Transferase</keyword>
<evidence type="ECO:0000256" key="1">
    <source>
        <dbReference type="ARBA" id="ARBA00022603"/>
    </source>
</evidence>
<evidence type="ECO:0000313" key="5">
    <source>
        <dbReference type="Proteomes" id="UP000629371"/>
    </source>
</evidence>
<evidence type="ECO:0000313" key="4">
    <source>
        <dbReference type="EMBL" id="MBL1092729.1"/>
    </source>
</evidence>
<evidence type="ECO:0000256" key="3">
    <source>
        <dbReference type="SAM" id="MobiDB-lite"/>
    </source>
</evidence>
<dbReference type="Proteomes" id="UP000629371">
    <property type="component" value="Unassembled WGS sequence"/>
</dbReference>
<organism evidence="4 5">
    <name type="scientific">Streptomyces siderophoricus</name>
    <dbReference type="NCBI Taxonomy" id="2802281"/>
    <lineage>
        <taxon>Bacteria</taxon>
        <taxon>Bacillati</taxon>
        <taxon>Actinomycetota</taxon>
        <taxon>Actinomycetes</taxon>
        <taxon>Kitasatosporales</taxon>
        <taxon>Streptomycetaceae</taxon>
        <taxon>Streptomyces</taxon>
    </lineage>
</organism>